<evidence type="ECO:0000313" key="1">
    <source>
        <dbReference type="EMBL" id="CAD7006043.1"/>
    </source>
</evidence>
<gene>
    <name evidence="1" type="ORF">CCAP1982_LOCUS14378</name>
</gene>
<accession>A0A811V8S8</accession>
<sequence length="86" mass="9464">RGTLVKQAGAEKAAYSVREIEVLQITDIASPLREESRKSYIPHAEVNADDGHGFLGSVFQALEENVEVEESSEKSFSSTPGYCKYI</sequence>
<evidence type="ECO:0000313" key="2">
    <source>
        <dbReference type="Proteomes" id="UP000606786"/>
    </source>
</evidence>
<dbReference type="EMBL" id="CAJHJT010000034">
    <property type="protein sequence ID" value="CAD7006043.1"/>
    <property type="molecule type" value="Genomic_DNA"/>
</dbReference>
<organism evidence="1 2">
    <name type="scientific">Ceratitis capitata</name>
    <name type="common">Mediterranean fruit fly</name>
    <name type="synonym">Tephritis capitata</name>
    <dbReference type="NCBI Taxonomy" id="7213"/>
    <lineage>
        <taxon>Eukaryota</taxon>
        <taxon>Metazoa</taxon>
        <taxon>Ecdysozoa</taxon>
        <taxon>Arthropoda</taxon>
        <taxon>Hexapoda</taxon>
        <taxon>Insecta</taxon>
        <taxon>Pterygota</taxon>
        <taxon>Neoptera</taxon>
        <taxon>Endopterygota</taxon>
        <taxon>Diptera</taxon>
        <taxon>Brachycera</taxon>
        <taxon>Muscomorpha</taxon>
        <taxon>Tephritoidea</taxon>
        <taxon>Tephritidae</taxon>
        <taxon>Ceratitis</taxon>
        <taxon>Ceratitis</taxon>
    </lineage>
</organism>
<proteinExistence type="predicted"/>
<reference evidence="1" key="1">
    <citation type="submission" date="2020-11" db="EMBL/GenBank/DDBJ databases">
        <authorList>
            <person name="Whitehead M."/>
        </authorList>
    </citation>
    <scope>NUCLEOTIDE SEQUENCE</scope>
    <source>
        <strain evidence="1">EGII</strain>
    </source>
</reference>
<dbReference type="Proteomes" id="UP000606786">
    <property type="component" value="Unassembled WGS sequence"/>
</dbReference>
<protein>
    <submittedName>
        <fullName evidence="1">(Mediterranean fruit fly) hypothetical protein</fullName>
    </submittedName>
</protein>
<dbReference type="AlphaFoldDB" id="A0A811V8S8"/>
<keyword evidence="2" id="KW-1185">Reference proteome</keyword>
<feature type="non-terminal residue" evidence="1">
    <location>
        <position position="86"/>
    </location>
</feature>
<comment type="caution">
    <text evidence="1">The sequence shown here is derived from an EMBL/GenBank/DDBJ whole genome shotgun (WGS) entry which is preliminary data.</text>
</comment>
<name>A0A811V8S8_CERCA</name>